<dbReference type="InterPro" id="IPR051011">
    <property type="entry name" value="Metal_resp_trans_reg"/>
</dbReference>
<dbReference type="OrthoDB" id="9810923at2"/>
<keyword evidence="1" id="KW-0805">Transcription regulation</keyword>
<protein>
    <submittedName>
        <fullName evidence="5">Metalloregulator ArsR/SmtB family transcription factor</fullName>
    </submittedName>
</protein>
<dbReference type="SMART" id="SM00418">
    <property type="entry name" value="HTH_ARSR"/>
    <property type="match status" value="1"/>
</dbReference>
<accession>A0A964XPG9</accession>
<dbReference type="PANTHER" id="PTHR43132:SF8">
    <property type="entry name" value="HTH-TYPE TRANSCRIPTIONAL REGULATOR KMTR"/>
    <property type="match status" value="1"/>
</dbReference>
<evidence type="ECO:0000313" key="5">
    <source>
        <dbReference type="EMBL" id="NBE56560.1"/>
    </source>
</evidence>
<dbReference type="Gene3D" id="1.10.10.10">
    <property type="entry name" value="Winged helix-like DNA-binding domain superfamily/Winged helix DNA-binding domain"/>
    <property type="match status" value="1"/>
</dbReference>
<dbReference type="RefSeq" id="WP_161705357.1">
    <property type="nucleotide sequence ID" value="NZ_JAAAHS010000521.1"/>
</dbReference>
<dbReference type="AlphaFoldDB" id="A0A964XPG9"/>
<dbReference type="Proteomes" id="UP000598297">
    <property type="component" value="Unassembled WGS sequence"/>
</dbReference>
<dbReference type="EMBL" id="JAAAHS010000521">
    <property type="protein sequence ID" value="NBE56560.1"/>
    <property type="molecule type" value="Genomic_DNA"/>
</dbReference>
<dbReference type="Pfam" id="PF12840">
    <property type="entry name" value="HTH_20"/>
    <property type="match status" value="1"/>
</dbReference>
<dbReference type="PRINTS" id="PR00778">
    <property type="entry name" value="HTHARSR"/>
</dbReference>
<keyword evidence="3" id="KW-0804">Transcription</keyword>
<reference evidence="5" key="1">
    <citation type="submission" date="2020-01" db="EMBL/GenBank/DDBJ databases">
        <title>Whole-genome analyses of novel actinobacteria.</title>
        <authorList>
            <person name="Sahin N."/>
        </authorList>
    </citation>
    <scope>NUCLEOTIDE SEQUENCE</scope>
    <source>
        <strain evidence="5">YC537</strain>
    </source>
</reference>
<gene>
    <name evidence="5" type="ORF">GUY60_35055</name>
</gene>
<evidence type="ECO:0000259" key="4">
    <source>
        <dbReference type="PROSITE" id="PS50987"/>
    </source>
</evidence>
<dbReference type="InterPro" id="IPR036390">
    <property type="entry name" value="WH_DNA-bd_sf"/>
</dbReference>
<feature type="domain" description="HTH arsR-type" evidence="4">
    <location>
        <begin position="1"/>
        <end position="95"/>
    </location>
</feature>
<evidence type="ECO:0000313" key="6">
    <source>
        <dbReference type="Proteomes" id="UP000598297"/>
    </source>
</evidence>
<dbReference type="InterPro" id="IPR011991">
    <property type="entry name" value="ArsR-like_HTH"/>
</dbReference>
<name>A0A964XPG9_9ACTN</name>
<dbReference type="InterPro" id="IPR001845">
    <property type="entry name" value="HTH_ArsR_DNA-bd_dom"/>
</dbReference>
<dbReference type="GO" id="GO:0003677">
    <property type="term" value="F:DNA binding"/>
    <property type="evidence" value="ECO:0007669"/>
    <property type="project" value="UniProtKB-KW"/>
</dbReference>
<dbReference type="GO" id="GO:0003700">
    <property type="term" value="F:DNA-binding transcription factor activity"/>
    <property type="evidence" value="ECO:0007669"/>
    <property type="project" value="InterPro"/>
</dbReference>
<dbReference type="CDD" id="cd00090">
    <property type="entry name" value="HTH_ARSR"/>
    <property type="match status" value="1"/>
</dbReference>
<dbReference type="PANTHER" id="PTHR43132">
    <property type="entry name" value="ARSENICAL RESISTANCE OPERON REPRESSOR ARSR-RELATED"/>
    <property type="match status" value="1"/>
</dbReference>
<organism evidence="5 6">
    <name type="scientific">Streptomyces boluensis</name>
    <dbReference type="NCBI Taxonomy" id="1775135"/>
    <lineage>
        <taxon>Bacteria</taxon>
        <taxon>Bacillati</taxon>
        <taxon>Actinomycetota</taxon>
        <taxon>Actinomycetes</taxon>
        <taxon>Kitasatosporales</taxon>
        <taxon>Streptomycetaceae</taxon>
        <taxon>Streptomyces</taxon>
    </lineage>
</organism>
<dbReference type="SUPFAM" id="SSF46785">
    <property type="entry name" value="Winged helix' DNA-binding domain"/>
    <property type="match status" value="1"/>
</dbReference>
<evidence type="ECO:0000256" key="2">
    <source>
        <dbReference type="ARBA" id="ARBA00023125"/>
    </source>
</evidence>
<comment type="caution">
    <text evidence="5">The sequence shown here is derived from an EMBL/GenBank/DDBJ whole genome shotgun (WGS) entry which is preliminary data.</text>
</comment>
<keyword evidence="2" id="KW-0238">DNA-binding</keyword>
<evidence type="ECO:0000256" key="1">
    <source>
        <dbReference type="ARBA" id="ARBA00023015"/>
    </source>
</evidence>
<dbReference type="NCBIfam" id="NF033788">
    <property type="entry name" value="HTH_metalloreg"/>
    <property type="match status" value="1"/>
</dbReference>
<proteinExistence type="predicted"/>
<sequence>MDAQQTRAAVAVLKALADPTRFTVLWELGRGERPVGELAELAGVQVAAVSQHLARLRSAGLVVSRREGTRIYYRAAGDHVRALLEDAFLVAGAVADSPGARRRPGPDA</sequence>
<evidence type="ECO:0000256" key="3">
    <source>
        <dbReference type="ARBA" id="ARBA00023163"/>
    </source>
</evidence>
<dbReference type="PROSITE" id="PS50987">
    <property type="entry name" value="HTH_ARSR_2"/>
    <property type="match status" value="1"/>
</dbReference>
<keyword evidence="6" id="KW-1185">Reference proteome</keyword>
<dbReference type="InterPro" id="IPR036388">
    <property type="entry name" value="WH-like_DNA-bd_sf"/>
</dbReference>